<keyword evidence="1" id="KW-1277">Toxin-antitoxin system</keyword>
<comment type="caution">
    <text evidence="3">The sequence shown here is derived from an EMBL/GenBank/DDBJ whole genome shotgun (WGS) entry which is preliminary data.</text>
</comment>
<dbReference type="Pfam" id="PF08681">
    <property type="entry name" value="TacA1"/>
    <property type="match status" value="1"/>
</dbReference>
<dbReference type="Gene3D" id="1.20.5.780">
    <property type="entry name" value="Single helix bin"/>
    <property type="match status" value="1"/>
</dbReference>
<evidence type="ECO:0000313" key="3">
    <source>
        <dbReference type="EMBL" id="TPP10165.1"/>
    </source>
</evidence>
<accession>A0A504UH82</accession>
<keyword evidence="4" id="KW-1185">Reference proteome</keyword>
<evidence type="ECO:0000313" key="4">
    <source>
        <dbReference type="Proteomes" id="UP000316429"/>
    </source>
</evidence>
<proteinExistence type="predicted"/>
<dbReference type="AlphaFoldDB" id="A0A504UH82"/>
<gene>
    <name evidence="3" type="ORF">FJQ55_04650</name>
</gene>
<feature type="region of interest" description="Disordered" evidence="2">
    <location>
        <begin position="1"/>
        <end position="23"/>
    </location>
</feature>
<feature type="compositionally biased region" description="Polar residues" evidence="2">
    <location>
        <begin position="9"/>
        <end position="22"/>
    </location>
</feature>
<dbReference type="InterPro" id="IPR014795">
    <property type="entry name" value="TacA_1-like"/>
</dbReference>
<feature type="region of interest" description="Disordered" evidence="2">
    <location>
        <begin position="59"/>
        <end position="82"/>
    </location>
</feature>
<name>A0A504UH82_9HYPH</name>
<reference evidence="3 4" key="1">
    <citation type="submission" date="2019-06" db="EMBL/GenBank/DDBJ databases">
        <title>Rhizobium sp. CL12 isolated from roots of soybean.</title>
        <authorList>
            <person name="Wang C."/>
        </authorList>
    </citation>
    <scope>NUCLEOTIDE SEQUENCE [LARGE SCALE GENOMIC DNA]</scope>
    <source>
        <strain evidence="3 4">CL12</strain>
    </source>
</reference>
<dbReference type="RefSeq" id="WP_140826519.1">
    <property type="nucleotide sequence ID" value="NZ_VFYP01000001.1"/>
</dbReference>
<evidence type="ECO:0000256" key="2">
    <source>
        <dbReference type="SAM" id="MobiDB-lite"/>
    </source>
</evidence>
<protein>
    <submittedName>
        <fullName evidence="3">DUF1778 domain-containing protein</fullName>
    </submittedName>
</protein>
<sequence>MRNRDLPDRSTSNGEPNISSERVTVLKPEDYAVFLAAMDNPSATTMALREALARHRERVIADHQSSEADVQSPSLDFPRSRR</sequence>
<dbReference type="Proteomes" id="UP000316429">
    <property type="component" value="Unassembled WGS sequence"/>
</dbReference>
<evidence type="ECO:0000256" key="1">
    <source>
        <dbReference type="ARBA" id="ARBA00022649"/>
    </source>
</evidence>
<dbReference type="EMBL" id="VFYP01000001">
    <property type="protein sequence ID" value="TPP10165.1"/>
    <property type="molecule type" value="Genomic_DNA"/>
</dbReference>
<organism evidence="3 4">
    <name type="scientific">Rhizobium glycinendophyticum</name>
    <dbReference type="NCBI Taxonomy" id="2589807"/>
    <lineage>
        <taxon>Bacteria</taxon>
        <taxon>Pseudomonadati</taxon>
        <taxon>Pseudomonadota</taxon>
        <taxon>Alphaproteobacteria</taxon>
        <taxon>Hyphomicrobiales</taxon>
        <taxon>Rhizobiaceae</taxon>
        <taxon>Rhizobium/Agrobacterium group</taxon>
        <taxon>Rhizobium</taxon>
    </lineage>
</organism>